<dbReference type="Pfam" id="PF00297">
    <property type="entry name" value="Ribosomal_L3"/>
    <property type="match status" value="1"/>
</dbReference>
<dbReference type="Gene3D" id="3.30.160.810">
    <property type="match status" value="1"/>
</dbReference>
<gene>
    <name evidence="9" type="ORF">C2E20_4453</name>
</gene>
<comment type="similarity">
    <text evidence="2 8">Belongs to the universal ribosomal protein uL3 family.</text>
</comment>
<evidence type="ECO:0000256" key="8">
    <source>
        <dbReference type="RuleBase" id="RU003905"/>
    </source>
</evidence>
<name>A0A2P6VDP6_9CHLO</name>
<dbReference type="GO" id="GO:0003735">
    <property type="term" value="F:structural constituent of ribosome"/>
    <property type="evidence" value="ECO:0007669"/>
    <property type="project" value="InterPro"/>
</dbReference>
<dbReference type="GO" id="GO:0005762">
    <property type="term" value="C:mitochondrial large ribosomal subunit"/>
    <property type="evidence" value="ECO:0007669"/>
    <property type="project" value="TreeGrafter"/>
</dbReference>
<dbReference type="OrthoDB" id="274683at2759"/>
<sequence>MLRAPGGRLAALLLADSMGPAGRLAEGGLAALATRGTSLAAQQAAGSAPAPAGQRSYAAAPAAAEQAASGGAAAAAALQQSVRGSRATRRTGLLAVKVGMTQEWDAWGMRQPLTVLWVDDCQVVQVKTAEKEGYTAVQLGSGAKRPKQLPGTLIGHYAAAGVPPKRMLAEFRVSPDALLPVGHELRASHFIAGQYVDVSGTSIGKGFQGVMKRWGFAGQPASHGNSLAHRAAGSTGGCQDPGKVFKGKKMPGRMGGERVTVQNCQVFRVDPARNLLYVRGQVPGHKGNWVLIKDSVKKTVAQQPPLPVPTLLAPSAEVTVAPKSEVDPFDYRES</sequence>
<dbReference type="InterPro" id="IPR009000">
    <property type="entry name" value="Transl_B-barrel_sf"/>
</dbReference>
<evidence type="ECO:0000256" key="2">
    <source>
        <dbReference type="ARBA" id="ARBA00006540"/>
    </source>
</evidence>
<dbReference type="EMBL" id="LHPF02000011">
    <property type="protein sequence ID" value="PSC72213.1"/>
    <property type="molecule type" value="Genomic_DNA"/>
</dbReference>
<dbReference type="AlphaFoldDB" id="A0A2P6VDP6"/>
<dbReference type="SUPFAM" id="SSF50447">
    <property type="entry name" value="Translation proteins"/>
    <property type="match status" value="1"/>
</dbReference>
<dbReference type="FunFam" id="3.30.160.810:FF:000001">
    <property type="entry name" value="50S ribosomal protein L3"/>
    <property type="match status" value="1"/>
</dbReference>
<dbReference type="FunFam" id="2.40.30.10:FF:000004">
    <property type="entry name" value="50S ribosomal protein L3"/>
    <property type="match status" value="1"/>
</dbReference>
<dbReference type="GO" id="GO:0006412">
    <property type="term" value="P:translation"/>
    <property type="evidence" value="ECO:0007669"/>
    <property type="project" value="InterPro"/>
</dbReference>
<keyword evidence="3" id="KW-0809">Transit peptide</keyword>
<dbReference type="InterPro" id="IPR019926">
    <property type="entry name" value="Ribosomal_uL3_CS"/>
</dbReference>
<evidence type="ECO:0000313" key="10">
    <source>
        <dbReference type="Proteomes" id="UP000239649"/>
    </source>
</evidence>
<accession>A0A2P6VDP6</accession>
<evidence type="ECO:0000256" key="3">
    <source>
        <dbReference type="ARBA" id="ARBA00022946"/>
    </source>
</evidence>
<proteinExistence type="inferred from homology"/>
<dbReference type="PROSITE" id="PS00474">
    <property type="entry name" value="RIBOSOMAL_L3"/>
    <property type="match status" value="1"/>
</dbReference>
<evidence type="ECO:0000256" key="5">
    <source>
        <dbReference type="ARBA" id="ARBA00023128"/>
    </source>
</evidence>
<dbReference type="HAMAP" id="MF_01325_B">
    <property type="entry name" value="Ribosomal_uL3_B"/>
    <property type="match status" value="1"/>
</dbReference>
<comment type="caution">
    <text evidence="9">The sequence shown here is derived from an EMBL/GenBank/DDBJ whole genome shotgun (WGS) entry which is preliminary data.</text>
</comment>
<dbReference type="Proteomes" id="UP000239649">
    <property type="component" value="Unassembled WGS sequence"/>
</dbReference>
<evidence type="ECO:0000313" key="9">
    <source>
        <dbReference type="EMBL" id="PSC72213.1"/>
    </source>
</evidence>
<reference evidence="9 10" key="1">
    <citation type="journal article" date="2018" name="Plant J.">
        <title>Genome sequences of Chlorella sorokiniana UTEX 1602 and Micractinium conductrix SAG 241.80: implications to maltose excretion by a green alga.</title>
        <authorList>
            <person name="Arriola M.B."/>
            <person name="Velmurugan N."/>
            <person name="Zhang Y."/>
            <person name="Plunkett M.H."/>
            <person name="Hondzo H."/>
            <person name="Barney B.M."/>
        </authorList>
    </citation>
    <scope>NUCLEOTIDE SEQUENCE [LARGE SCALE GENOMIC DNA]</scope>
    <source>
        <strain evidence="9 10">SAG 241.80</strain>
    </source>
</reference>
<keyword evidence="6 8" id="KW-0687">Ribonucleoprotein</keyword>
<keyword evidence="5" id="KW-0496">Mitochondrion</keyword>
<dbReference type="PANTHER" id="PTHR11229:SF8">
    <property type="entry name" value="LARGE RIBOSOMAL SUBUNIT PROTEIN UL3M"/>
    <property type="match status" value="1"/>
</dbReference>
<dbReference type="InterPro" id="IPR019927">
    <property type="entry name" value="Ribosomal_uL3_bac/org-type"/>
</dbReference>
<evidence type="ECO:0000256" key="4">
    <source>
        <dbReference type="ARBA" id="ARBA00022980"/>
    </source>
</evidence>
<keyword evidence="4 8" id="KW-0689">Ribosomal protein</keyword>
<dbReference type="PANTHER" id="PTHR11229">
    <property type="entry name" value="50S RIBOSOMAL PROTEIN L3"/>
    <property type="match status" value="1"/>
</dbReference>
<comment type="subcellular location">
    <subcellularLocation>
        <location evidence="1">Mitochondrion</location>
    </subcellularLocation>
</comment>
<dbReference type="InterPro" id="IPR000597">
    <property type="entry name" value="Ribosomal_uL3"/>
</dbReference>
<dbReference type="STRING" id="554055.A0A2P6VDP6"/>
<organism evidence="9 10">
    <name type="scientific">Micractinium conductrix</name>
    <dbReference type="NCBI Taxonomy" id="554055"/>
    <lineage>
        <taxon>Eukaryota</taxon>
        <taxon>Viridiplantae</taxon>
        <taxon>Chlorophyta</taxon>
        <taxon>core chlorophytes</taxon>
        <taxon>Trebouxiophyceae</taxon>
        <taxon>Chlorellales</taxon>
        <taxon>Chlorellaceae</taxon>
        <taxon>Chlorella clade</taxon>
        <taxon>Micractinium</taxon>
    </lineage>
</organism>
<keyword evidence="10" id="KW-1185">Reference proteome</keyword>
<dbReference type="Gene3D" id="2.40.30.10">
    <property type="entry name" value="Translation factors"/>
    <property type="match status" value="1"/>
</dbReference>
<evidence type="ECO:0000256" key="6">
    <source>
        <dbReference type="ARBA" id="ARBA00023274"/>
    </source>
</evidence>
<dbReference type="NCBIfam" id="TIGR03625">
    <property type="entry name" value="L3_bact"/>
    <property type="match status" value="1"/>
</dbReference>
<evidence type="ECO:0000256" key="7">
    <source>
        <dbReference type="ARBA" id="ARBA00035209"/>
    </source>
</evidence>
<protein>
    <recommendedName>
        <fullName evidence="7">Large ribosomal subunit protein uL3m</fullName>
    </recommendedName>
</protein>
<evidence type="ECO:0000256" key="1">
    <source>
        <dbReference type="ARBA" id="ARBA00004173"/>
    </source>
</evidence>